<evidence type="ECO:0000256" key="13">
    <source>
        <dbReference type="RuleBase" id="RU003785"/>
    </source>
</evidence>
<accession>A0A2W7P1F5</accession>
<keyword evidence="6 10" id="KW-0547">Nucleotide-binding</keyword>
<dbReference type="GO" id="GO:0052381">
    <property type="term" value="F:tRNA dimethylallyltransferase activity"/>
    <property type="evidence" value="ECO:0007669"/>
    <property type="project" value="UniProtKB-UniRule"/>
</dbReference>
<evidence type="ECO:0000256" key="12">
    <source>
        <dbReference type="RuleBase" id="RU003784"/>
    </source>
</evidence>
<feature type="site" description="Interaction with substrate tRNA" evidence="10">
    <location>
        <position position="112"/>
    </location>
</feature>
<dbReference type="SUPFAM" id="SSF52540">
    <property type="entry name" value="P-loop containing nucleoside triphosphate hydrolases"/>
    <property type="match status" value="2"/>
</dbReference>
<comment type="caution">
    <text evidence="10">Lacks conserved residue(s) required for the propagation of feature annotation.</text>
</comment>
<comment type="similarity">
    <text evidence="3 10 13">Belongs to the IPP transferase family.</text>
</comment>
<feature type="site" description="Interaction with substrate tRNA" evidence="10">
    <location>
        <position position="135"/>
    </location>
</feature>
<sequence length="312" mass="35905">MAAPFTPGNRYNLACVIGPTASGKTQLAVSLAHRIGGEIISADSRQVYRHMDIGTGKDLNEYVVDGVPVPCHLVDIVEPGYKYNVYEYQRDFYRVFDEVQHRGHFPVMCGGSGLYVEAVLEGYQLLSVPPDPELRTRLEKHSLAELADILASYKFLHNNSDTETKIRAIRAIEIEEYYRTHPEIEQQFPQLKPLIVGVNIDRDARRERITRRLKARLDEGMVDEARRLMQMGLSAEDLIYYGLEYKYLALFLTGQLSESDMFDQLNTAIHQFAKRQMTWFRKMERSGIDILWLDAFEPIEQRVDKIVTLLQA</sequence>
<dbReference type="PANTHER" id="PTHR11088">
    <property type="entry name" value="TRNA DIMETHYLALLYLTRANSFERASE"/>
    <property type="match status" value="1"/>
</dbReference>
<dbReference type="GO" id="GO:0005524">
    <property type="term" value="F:ATP binding"/>
    <property type="evidence" value="ECO:0007669"/>
    <property type="project" value="UniProtKB-UniRule"/>
</dbReference>
<evidence type="ECO:0000256" key="2">
    <source>
        <dbReference type="ARBA" id="ARBA00003213"/>
    </source>
</evidence>
<dbReference type="InterPro" id="IPR018022">
    <property type="entry name" value="IPT"/>
</dbReference>
<evidence type="ECO:0000256" key="6">
    <source>
        <dbReference type="ARBA" id="ARBA00022741"/>
    </source>
</evidence>
<dbReference type="RefSeq" id="WP_111445302.1">
    <property type="nucleotide sequence ID" value="NZ_QKZK01000010.1"/>
</dbReference>
<evidence type="ECO:0000256" key="10">
    <source>
        <dbReference type="HAMAP-Rule" id="MF_00185"/>
    </source>
</evidence>
<dbReference type="InterPro" id="IPR039657">
    <property type="entry name" value="Dimethylallyltransferase"/>
</dbReference>
<evidence type="ECO:0000256" key="5">
    <source>
        <dbReference type="ARBA" id="ARBA00022694"/>
    </source>
</evidence>
<keyword evidence="5 10" id="KW-0819">tRNA processing</keyword>
<evidence type="ECO:0000256" key="8">
    <source>
        <dbReference type="ARBA" id="ARBA00022842"/>
    </source>
</evidence>
<name>A0A2W7P1F5_9BACT</name>
<comment type="cofactor">
    <cofactor evidence="1 10">
        <name>Mg(2+)</name>
        <dbReference type="ChEBI" id="CHEBI:18420"/>
    </cofactor>
</comment>
<dbReference type="NCBIfam" id="TIGR00174">
    <property type="entry name" value="miaA"/>
    <property type="match status" value="1"/>
</dbReference>
<evidence type="ECO:0000313" key="14">
    <source>
        <dbReference type="EMBL" id="PZX17282.1"/>
    </source>
</evidence>
<reference evidence="14 15" key="1">
    <citation type="submission" date="2018-06" db="EMBL/GenBank/DDBJ databases">
        <title>Genomic Encyclopedia of Archaeal and Bacterial Type Strains, Phase II (KMG-II): from individual species to whole genera.</title>
        <authorList>
            <person name="Goeker M."/>
        </authorList>
    </citation>
    <scope>NUCLEOTIDE SEQUENCE [LARGE SCALE GENOMIC DNA]</scope>
    <source>
        <strain evidence="14 15">DSM 6779</strain>
    </source>
</reference>
<dbReference type="Gene3D" id="1.10.287.890">
    <property type="entry name" value="Crystal structure of tRNA isopentenylpyrophosphate transferase (bh2366) domain"/>
    <property type="match status" value="1"/>
</dbReference>
<feature type="region of interest" description="Interaction with substrate tRNA" evidence="10">
    <location>
        <begin position="43"/>
        <end position="46"/>
    </location>
</feature>
<comment type="caution">
    <text evidence="14">The sequence shown here is derived from an EMBL/GenBank/DDBJ whole genome shotgun (WGS) entry which is preliminary data.</text>
</comment>
<protein>
    <recommendedName>
        <fullName evidence="10">tRNA dimethylallyltransferase</fullName>
        <ecNumber evidence="10">2.5.1.75</ecNumber>
    </recommendedName>
    <alternativeName>
        <fullName evidence="10">Dimethylallyl diphosphate:tRNA dimethylallyltransferase</fullName>
        <shortName evidence="10">DMAPP:tRNA dimethylallyltransferase</shortName>
        <shortName evidence="10">DMATase</shortName>
    </alternativeName>
    <alternativeName>
        <fullName evidence="10">Isopentenyl-diphosphate:tRNA isopentenyltransferase</fullName>
        <shortName evidence="10">IPP transferase</shortName>
        <shortName evidence="10">IPPT</shortName>
        <shortName evidence="10">IPTase</shortName>
    </alternativeName>
</protein>
<evidence type="ECO:0000256" key="9">
    <source>
        <dbReference type="ARBA" id="ARBA00049563"/>
    </source>
</evidence>
<dbReference type="InterPro" id="IPR027417">
    <property type="entry name" value="P-loop_NTPase"/>
</dbReference>
<evidence type="ECO:0000256" key="4">
    <source>
        <dbReference type="ARBA" id="ARBA00022679"/>
    </source>
</evidence>
<keyword evidence="8 10" id="KW-0460">Magnesium</keyword>
<keyword evidence="4 10" id="KW-0808">Transferase</keyword>
<dbReference type="EC" id="2.5.1.75" evidence="10"/>
<comment type="subunit">
    <text evidence="10">Monomer.</text>
</comment>
<dbReference type="AlphaFoldDB" id="A0A2W7P1F5"/>
<comment type="catalytic activity">
    <reaction evidence="9 10 11">
        <text>adenosine(37) in tRNA + dimethylallyl diphosphate = N(6)-dimethylallyladenosine(37) in tRNA + diphosphate</text>
        <dbReference type="Rhea" id="RHEA:26482"/>
        <dbReference type="Rhea" id="RHEA-COMP:10162"/>
        <dbReference type="Rhea" id="RHEA-COMP:10375"/>
        <dbReference type="ChEBI" id="CHEBI:33019"/>
        <dbReference type="ChEBI" id="CHEBI:57623"/>
        <dbReference type="ChEBI" id="CHEBI:74411"/>
        <dbReference type="ChEBI" id="CHEBI:74415"/>
        <dbReference type="EC" id="2.5.1.75"/>
    </reaction>
</comment>
<dbReference type="Proteomes" id="UP000249239">
    <property type="component" value="Unassembled WGS sequence"/>
</dbReference>
<keyword evidence="15" id="KW-1185">Reference proteome</keyword>
<keyword evidence="7 10" id="KW-0067">ATP-binding</keyword>
<evidence type="ECO:0000256" key="1">
    <source>
        <dbReference type="ARBA" id="ARBA00001946"/>
    </source>
</evidence>
<dbReference type="EMBL" id="QKZK01000010">
    <property type="protein sequence ID" value="PZX17282.1"/>
    <property type="molecule type" value="Genomic_DNA"/>
</dbReference>
<dbReference type="HAMAP" id="MF_00185">
    <property type="entry name" value="IPP_trans"/>
    <property type="match status" value="1"/>
</dbReference>
<dbReference type="PANTHER" id="PTHR11088:SF60">
    <property type="entry name" value="TRNA DIMETHYLALLYLTRANSFERASE"/>
    <property type="match status" value="1"/>
</dbReference>
<dbReference type="GO" id="GO:0006400">
    <property type="term" value="P:tRNA modification"/>
    <property type="evidence" value="ECO:0007669"/>
    <property type="project" value="TreeGrafter"/>
</dbReference>
<evidence type="ECO:0000313" key="15">
    <source>
        <dbReference type="Proteomes" id="UP000249239"/>
    </source>
</evidence>
<dbReference type="Pfam" id="PF01715">
    <property type="entry name" value="IPPT"/>
    <property type="match status" value="1"/>
</dbReference>
<gene>
    <name evidence="10" type="primary">miaA</name>
    <name evidence="14" type="ORF">LX69_01597</name>
</gene>
<comment type="function">
    <text evidence="2 10 12">Catalyzes the transfer of a dimethylallyl group onto the adenine at position 37 in tRNAs that read codons beginning with uridine, leading to the formation of N6-(dimethylallyl)adenosine (i(6)A).</text>
</comment>
<evidence type="ECO:0000256" key="11">
    <source>
        <dbReference type="RuleBase" id="RU003783"/>
    </source>
</evidence>
<evidence type="ECO:0000256" key="3">
    <source>
        <dbReference type="ARBA" id="ARBA00005842"/>
    </source>
</evidence>
<feature type="binding site" evidence="10">
    <location>
        <begin position="18"/>
        <end position="25"/>
    </location>
    <ligand>
        <name>ATP</name>
        <dbReference type="ChEBI" id="CHEBI:30616"/>
    </ligand>
</feature>
<dbReference type="OrthoDB" id="9776390at2"/>
<evidence type="ECO:0000256" key="7">
    <source>
        <dbReference type="ARBA" id="ARBA00022840"/>
    </source>
</evidence>
<organism evidence="14 15">
    <name type="scientific">Breznakibacter xylanolyticus</name>
    <dbReference type="NCBI Taxonomy" id="990"/>
    <lineage>
        <taxon>Bacteria</taxon>
        <taxon>Pseudomonadati</taxon>
        <taxon>Bacteroidota</taxon>
        <taxon>Bacteroidia</taxon>
        <taxon>Marinilabiliales</taxon>
        <taxon>Marinilabiliaceae</taxon>
        <taxon>Breznakibacter</taxon>
    </lineage>
</organism>
<dbReference type="Gene3D" id="3.40.50.300">
    <property type="entry name" value="P-loop containing nucleotide triphosphate hydrolases"/>
    <property type="match status" value="1"/>
</dbReference>
<proteinExistence type="inferred from homology"/>
<feature type="binding site" evidence="10">
    <location>
        <begin position="20"/>
        <end position="25"/>
    </location>
    <ligand>
        <name>substrate</name>
    </ligand>
</feature>